<proteinExistence type="predicted"/>
<feature type="compositionally biased region" description="Polar residues" evidence="1">
    <location>
        <begin position="13"/>
        <end position="34"/>
    </location>
</feature>
<dbReference type="Gene3D" id="3.30.70.960">
    <property type="entry name" value="SEA domain"/>
    <property type="match status" value="1"/>
</dbReference>
<dbReference type="Proteomes" id="UP000515150">
    <property type="component" value="Chromosome 2"/>
</dbReference>
<evidence type="ECO:0000313" key="4">
    <source>
        <dbReference type="RefSeq" id="XP_028999084.1"/>
    </source>
</evidence>
<accession>A0A6P7LYN9</accession>
<dbReference type="SUPFAM" id="SSF82671">
    <property type="entry name" value="SEA domain"/>
    <property type="match status" value="1"/>
</dbReference>
<evidence type="ECO:0000256" key="1">
    <source>
        <dbReference type="SAM" id="MobiDB-lite"/>
    </source>
</evidence>
<dbReference type="RefSeq" id="XP_028999084.1">
    <property type="nucleotide sequence ID" value="XM_029143251.3"/>
</dbReference>
<keyword evidence="3" id="KW-1185">Reference proteome</keyword>
<organism evidence="3 4">
    <name type="scientific">Betta splendens</name>
    <name type="common">Siamese fighting fish</name>
    <dbReference type="NCBI Taxonomy" id="158456"/>
    <lineage>
        <taxon>Eukaryota</taxon>
        <taxon>Metazoa</taxon>
        <taxon>Chordata</taxon>
        <taxon>Craniata</taxon>
        <taxon>Vertebrata</taxon>
        <taxon>Euteleostomi</taxon>
        <taxon>Actinopterygii</taxon>
        <taxon>Neopterygii</taxon>
        <taxon>Teleostei</taxon>
        <taxon>Neoteleostei</taxon>
        <taxon>Acanthomorphata</taxon>
        <taxon>Anabantaria</taxon>
        <taxon>Anabantiformes</taxon>
        <taxon>Anabantoidei</taxon>
        <taxon>Osphronemidae</taxon>
        <taxon>Betta</taxon>
    </lineage>
</organism>
<dbReference type="Pfam" id="PF01390">
    <property type="entry name" value="SEA"/>
    <property type="match status" value="1"/>
</dbReference>
<feature type="compositionally biased region" description="Low complexity" evidence="1">
    <location>
        <begin position="35"/>
        <end position="71"/>
    </location>
</feature>
<dbReference type="PROSITE" id="PS50024">
    <property type="entry name" value="SEA"/>
    <property type="match status" value="2"/>
</dbReference>
<dbReference type="AlphaFoldDB" id="A0A6P7LYN9"/>
<dbReference type="KEGG" id="bspl:114851391"/>
<dbReference type="OrthoDB" id="8965174at2759"/>
<reference evidence="4" key="1">
    <citation type="submission" date="2025-08" db="UniProtKB">
        <authorList>
            <consortium name="RefSeq"/>
        </authorList>
    </citation>
    <scope>IDENTIFICATION</scope>
</reference>
<protein>
    <submittedName>
        <fullName evidence="4">Integumentary mucin C.1-like</fullName>
    </submittedName>
</protein>
<sequence length="388" mass="41043">MSSPTTVAPIVTTADTTQQTSHSATPASTTENRVTTTESDITTPTTTTHSPPPATTTTSTTTTTTTTTTTSTTTLAPPAVIVVTAVLVVPFTPQLSDRNSIGFKTLEVQVVTIWNVILRSRYGASFLGSYVIQFREAVTTTKSANTEADVGVNFSNRVDQVPPAVDVANLLVMSLSNPNNTYNLTVVPSSVQALYLNATSNATTVSPTLNSATGVTSTATTVPPTLNSTTSIQVYTATSGTSGTMSPTASAEALTTKNLVFRSKETFTSDLNNPSSVAYRNRASLITTTLTPFYNKAFDSFKSIQVTDFSNGSIYNRLLLRFASASVPNDTAIGEVLIKAASNITSFNIDITYIFVDNTQVSSGISQRVSIITASCLVLLSWLLSNQQ</sequence>
<feature type="domain" description="SEA" evidence="2">
    <location>
        <begin position="251"/>
        <end position="361"/>
    </location>
</feature>
<name>A0A6P7LYN9_BETSP</name>
<dbReference type="InterPro" id="IPR036364">
    <property type="entry name" value="SEA_dom_sf"/>
</dbReference>
<dbReference type="SMART" id="SM00200">
    <property type="entry name" value="SEA"/>
    <property type="match status" value="1"/>
</dbReference>
<evidence type="ECO:0000259" key="2">
    <source>
        <dbReference type="PROSITE" id="PS50024"/>
    </source>
</evidence>
<dbReference type="GeneID" id="114851391"/>
<gene>
    <name evidence="4" type="primary">LOC114851391</name>
</gene>
<dbReference type="InterPro" id="IPR000082">
    <property type="entry name" value="SEA_dom"/>
</dbReference>
<dbReference type="InParanoid" id="A0A6P7LYN9"/>
<feature type="domain" description="SEA" evidence="2">
    <location>
        <begin position="73"/>
        <end position="198"/>
    </location>
</feature>
<evidence type="ECO:0000313" key="3">
    <source>
        <dbReference type="Proteomes" id="UP000515150"/>
    </source>
</evidence>
<feature type="region of interest" description="Disordered" evidence="1">
    <location>
        <begin position="1"/>
        <end position="71"/>
    </location>
</feature>